<feature type="compositionally biased region" description="Basic and acidic residues" evidence="4">
    <location>
        <begin position="95"/>
        <end position="107"/>
    </location>
</feature>
<proteinExistence type="inferred from homology"/>
<dbReference type="GO" id="GO:0016020">
    <property type="term" value="C:membrane"/>
    <property type="evidence" value="ECO:0007669"/>
    <property type="project" value="InterPro"/>
</dbReference>
<dbReference type="InterPro" id="IPR023346">
    <property type="entry name" value="Lysozyme-like_dom_sf"/>
</dbReference>
<feature type="compositionally biased region" description="Low complexity" evidence="4">
    <location>
        <begin position="44"/>
        <end position="94"/>
    </location>
</feature>
<organism evidence="7 8">
    <name type="scientific">Rhodoplanes serenus</name>
    <dbReference type="NCBI Taxonomy" id="200615"/>
    <lineage>
        <taxon>Bacteria</taxon>
        <taxon>Pseudomonadati</taxon>
        <taxon>Pseudomonadota</taxon>
        <taxon>Alphaproteobacteria</taxon>
        <taxon>Hyphomicrobiales</taxon>
        <taxon>Nitrobacteraceae</taxon>
        <taxon>Rhodoplanes</taxon>
    </lineage>
</organism>
<feature type="chain" id="PRO_5018673642" evidence="5">
    <location>
        <begin position="34"/>
        <end position="850"/>
    </location>
</feature>
<dbReference type="AlphaFoldDB" id="A0A3S4AZH4"/>
<feature type="signal peptide" evidence="5">
    <location>
        <begin position="1"/>
        <end position="33"/>
    </location>
</feature>
<accession>A0A3S4AZH4</accession>
<comment type="similarity">
    <text evidence="1">Belongs to the transglycosylase Slt family.</text>
</comment>
<feature type="region of interest" description="Disordered" evidence="4">
    <location>
        <begin position="44"/>
        <end position="164"/>
    </location>
</feature>
<dbReference type="Pfam" id="PF01464">
    <property type="entry name" value="SLT"/>
    <property type="match status" value="1"/>
</dbReference>
<dbReference type="InterPro" id="IPR000189">
    <property type="entry name" value="Transglyc_AS"/>
</dbReference>
<gene>
    <name evidence="7" type="primary">slt_1</name>
    <name evidence="7" type="ORF">RHODGE_RHODGE_01250</name>
</gene>
<dbReference type="GO" id="GO:0042597">
    <property type="term" value="C:periplasmic space"/>
    <property type="evidence" value="ECO:0007669"/>
    <property type="project" value="InterPro"/>
</dbReference>
<dbReference type="GO" id="GO:0008933">
    <property type="term" value="F:peptidoglycan lytic transglycosylase activity"/>
    <property type="evidence" value="ECO:0007669"/>
    <property type="project" value="InterPro"/>
</dbReference>
<dbReference type="Proteomes" id="UP000289200">
    <property type="component" value="Unassembled WGS sequence"/>
</dbReference>
<evidence type="ECO:0000256" key="3">
    <source>
        <dbReference type="ARBA" id="ARBA00022729"/>
    </source>
</evidence>
<dbReference type="PANTHER" id="PTHR37423:SF2">
    <property type="entry name" value="MEMBRANE-BOUND LYTIC MUREIN TRANSGLYCOSYLASE C"/>
    <property type="match status" value="1"/>
</dbReference>
<dbReference type="GO" id="GO:0000270">
    <property type="term" value="P:peptidoglycan metabolic process"/>
    <property type="evidence" value="ECO:0007669"/>
    <property type="project" value="InterPro"/>
</dbReference>
<dbReference type="InterPro" id="IPR008939">
    <property type="entry name" value="Lytic_TGlycosylase_superhlx_U"/>
</dbReference>
<dbReference type="RefSeq" id="WP_244601494.1">
    <property type="nucleotide sequence ID" value="NZ_UWOC01000110.1"/>
</dbReference>
<protein>
    <submittedName>
        <fullName evidence="7">Soluble lytic murein transglycosylase</fullName>
    </submittedName>
</protein>
<comment type="similarity">
    <text evidence="2">Belongs to the virb1 family.</text>
</comment>
<evidence type="ECO:0000256" key="1">
    <source>
        <dbReference type="ARBA" id="ARBA00007734"/>
    </source>
</evidence>
<keyword evidence="3 5" id="KW-0732">Signal</keyword>
<evidence type="ECO:0000313" key="7">
    <source>
        <dbReference type="EMBL" id="VCU08115.1"/>
    </source>
</evidence>
<keyword evidence="8" id="KW-1185">Reference proteome</keyword>
<name>A0A3S4AZH4_9BRAD</name>
<evidence type="ECO:0000256" key="2">
    <source>
        <dbReference type="ARBA" id="ARBA00009387"/>
    </source>
</evidence>
<dbReference type="SUPFAM" id="SSF48435">
    <property type="entry name" value="Bacterial muramidases"/>
    <property type="match status" value="1"/>
</dbReference>
<dbReference type="GO" id="GO:0004553">
    <property type="term" value="F:hydrolase activity, hydrolyzing O-glycosyl compounds"/>
    <property type="evidence" value="ECO:0007669"/>
    <property type="project" value="InterPro"/>
</dbReference>
<evidence type="ECO:0000259" key="6">
    <source>
        <dbReference type="Pfam" id="PF01464"/>
    </source>
</evidence>
<dbReference type="PROSITE" id="PS00922">
    <property type="entry name" value="TRANSGLYCOSYLASE"/>
    <property type="match status" value="1"/>
</dbReference>
<evidence type="ECO:0000313" key="8">
    <source>
        <dbReference type="Proteomes" id="UP000289200"/>
    </source>
</evidence>
<comment type="caution">
    <text evidence="7">The sequence shown here is derived from an EMBL/GenBank/DDBJ whole genome shotgun (WGS) entry which is preliminary data.</text>
</comment>
<dbReference type="Gene3D" id="1.25.20.10">
    <property type="entry name" value="Bacterial muramidases"/>
    <property type="match status" value="1"/>
</dbReference>
<sequence length="850" mass="90619">MVAGYRGFRLPAFRQTVSILALVALLGTGALGAAVPAALAAPPEKPAAKPAVDPKSAKAPTNAKTPNSAKPSAAKPSATDTKASASKPAASKAAAKSDPKGTAKDTAKSTTKGAAKDAKADAKAAASKSSASKPSASKPAASKSTPTSTAGPAPGPKPLAVPTAARSASAVATVPAALRDGDATASTGAGVPSLAAVPPVTTEPLAYTPSRATGAADLSAVKQAINAARRGRTSEATALQAGMSDPLAKKLTEWAVLRSNDNGVGFARYAAFVDANPTWPSLGMLRRRAENMLWTEKADPATVRAFFNGNRPLGTRGKLAYARALLAGGDRANAQALVREVWREDSFGRDLEDEIQETFPGLITRADDKARMDRRLYEEDDFEVAMRAAQRLGGVEPAIAKARKAVSDKAANAKAQLDALGARNDAGLAFSRIQWLRRNDQYEEAARLMLAVPRDIGDGHDTNEWWIERRLLARKLIELNEPKSAYLVVRNAAPPEKENYQVEHEFMAGWIALRFLNDPATASRHFARIAATGVKNPISLSRAGYWLGRSAEAAGRRQEARAHYEQAARYSTAYYGQLARGRLGLGEIALKSPPALSADKRAALARLEVVRAVEILYAIDERDLVIPFVADLADRTTDVAALTVLAELCAKHDDARAVLLIGKTALGNGLPLDHAAFPTIGLPRYSSIGPEVEAAVVYAIARQESAFNPKTVSTANALGLMQVTPAAGRYIAKKHGVTFDQKRLLHDKVYNMQMGAAELGGNIEAYNGSYILAFAAYNAGRGRVKEWIERFGDPRDPQVDAVDWVERIPFSETRNYVQRIMENVQAYRVRFGGGTKLLIEADLRRGAQVN</sequence>
<dbReference type="InterPro" id="IPR008258">
    <property type="entry name" value="Transglycosylase_SLT_dom_1"/>
</dbReference>
<dbReference type="PANTHER" id="PTHR37423">
    <property type="entry name" value="SOLUBLE LYTIC MUREIN TRANSGLYCOSYLASE-RELATED"/>
    <property type="match status" value="1"/>
</dbReference>
<reference evidence="8" key="1">
    <citation type="submission" date="2018-10" db="EMBL/GenBank/DDBJ databases">
        <authorList>
            <person name="Peiro R."/>
            <person name="Begona"/>
            <person name="Cbmso G."/>
            <person name="Lopez M."/>
            <person name="Gonzalez S."/>
            <person name="Sacristan E."/>
            <person name="Castillo E."/>
        </authorList>
    </citation>
    <scope>NUCLEOTIDE SEQUENCE [LARGE SCALE GENOMIC DNA]</scope>
</reference>
<dbReference type="Gene3D" id="1.10.530.10">
    <property type="match status" value="1"/>
</dbReference>
<feature type="domain" description="Transglycosylase SLT" evidence="6">
    <location>
        <begin position="690"/>
        <end position="793"/>
    </location>
</feature>
<dbReference type="EMBL" id="UWOC01000110">
    <property type="protein sequence ID" value="VCU08115.1"/>
    <property type="molecule type" value="Genomic_DNA"/>
</dbReference>
<feature type="compositionally biased region" description="Low complexity" evidence="4">
    <location>
        <begin position="123"/>
        <end position="152"/>
    </location>
</feature>
<dbReference type="SUPFAM" id="SSF53955">
    <property type="entry name" value="Lysozyme-like"/>
    <property type="match status" value="1"/>
</dbReference>
<dbReference type="CDD" id="cd13401">
    <property type="entry name" value="Slt70-like"/>
    <property type="match status" value="1"/>
</dbReference>
<evidence type="ECO:0000256" key="4">
    <source>
        <dbReference type="SAM" id="MobiDB-lite"/>
    </source>
</evidence>
<evidence type="ECO:0000256" key="5">
    <source>
        <dbReference type="SAM" id="SignalP"/>
    </source>
</evidence>